<keyword evidence="6 12" id="KW-0028">Amino-acid biosynthesis</keyword>
<dbReference type="HAMAP" id="MF_00418">
    <property type="entry name" value="DapA"/>
    <property type="match status" value="1"/>
</dbReference>
<dbReference type="CDD" id="cd00950">
    <property type="entry name" value="DHDPS"/>
    <property type="match status" value="1"/>
</dbReference>
<evidence type="ECO:0000256" key="1">
    <source>
        <dbReference type="ARBA" id="ARBA00003294"/>
    </source>
</evidence>
<evidence type="ECO:0000256" key="11">
    <source>
        <dbReference type="ARBA" id="ARBA00047836"/>
    </source>
</evidence>
<dbReference type="AlphaFoldDB" id="A0A947DFJ6"/>
<dbReference type="PRINTS" id="PR00146">
    <property type="entry name" value="DHPICSNTHASE"/>
</dbReference>
<dbReference type="GO" id="GO:0009089">
    <property type="term" value="P:lysine biosynthetic process via diaminopimelate"/>
    <property type="evidence" value="ECO:0007669"/>
    <property type="project" value="UniProtKB-UniRule"/>
</dbReference>
<evidence type="ECO:0000256" key="15">
    <source>
        <dbReference type="PIRSR" id="PIRSR001365-2"/>
    </source>
</evidence>
<evidence type="ECO:0000256" key="10">
    <source>
        <dbReference type="ARBA" id="ARBA00023270"/>
    </source>
</evidence>
<dbReference type="RefSeq" id="WP_215608560.1">
    <property type="nucleotide sequence ID" value="NZ_JADOES010000012.1"/>
</dbReference>
<gene>
    <name evidence="12 16" type="primary">dapA</name>
    <name evidence="16" type="ORF">IXB50_08660</name>
</gene>
<feature type="binding site" evidence="12 15">
    <location>
        <position position="47"/>
    </location>
    <ligand>
        <name>pyruvate</name>
        <dbReference type="ChEBI" id="CHEBI:15361"/>
    </ligand>
</feature>
<accession>A0A947DFJ6</accession>
<dbReference type="Pfam" id="PF00701">
    <property type="entry name" value="DHDPS"/>
    <property type="match status" value="1"/>
</dbReference>
<keyword evidence="17" id="KW-1185">Reference proteome</keyword>
<dbReference type="InterPro" id="IPR013785">
    <property type="entry name" value="Aldolase_TIM"/>
</dbReference>
<evidence type="ECO:0000313" key="16">
    <source>
        <dbReference type="EMBL" id="MBT9315494.1"/>
    </source>
</evidence>
<dbReference type="SUPFAM" id="SSF51569">
    <property type="entry name" value="Aldolase"/>
    <property type="match status" value="1"/>
</dbReference>
<feature type="site" description="Part of a proton relay during catalysis" evidence="12">
    <location>
        <position position="109"/>
    </location>
</feature>
<comment type="similarity">
    <text evidence="3 12 13">Belongs to the DapA family.</text>
</comment>
<dbReference type="EC" id="4.3.3.7" evidence="4 12"/>
<evidence type="ECO:0000256" key="14">
    <source>
        <dbReference type="PIRSR" id="PIRSR001365-1"/>
    </source>
</evidence>
<reference evidence="16" key="2">
    <citation type="journal article" date="2021" name="Mar. Drugs">
        <title>Genome Reduction and Secondary Metabolism of the Marine Sponge-Associated Cyanobacterium Leptothoe.</title>
        <authorList>
            <person name="Konstantinou D."/>
            <person name="Popin R.V."/>
            <person name="Fewer D.P."/>
            <person name="Sivonen K."/>
            <person name="Gkelis S."/>
        </authorList>
    </citation>
    <scope>NUCLEOTIDE SEQUENCE</scope>
    <source>
        <strain evidence="16">TAU-MAC 1115</strain>
    </source>
</reference>
<dbReference type="GO" id="GO:0019877">
    <property type="term" value="P:diaminopimelate biosynthetic process"/>
    <property type="evidence" value="ECO:0007669"/>
    <property type="project" value="UniProtKB-UniRule"/>
</dbReference>
<feature type="active site" description="Schiff-base intermediate with substrate" evidence="12 14">
    <location>
        <position position="164"/>
    </location>
</feature>
<dbReference type="EMBL" id="JADOES010000012">
    <property type="protein sequence ID" value="MBT9315494.1"/>
    <property type="molecule type" value="Genomic_DNA"/>
</dbReference>
<evidence type="ECO:0000256" key="2">
    <source>
        <dbReference type="ARBA" id="ARBA00005120"/>
    </source>
</evidence>
<dbReference type="SMART" id="SM01130">
    <property type="entry name" value="DHDPS"/>
    <property type="match status" value="1"/>
</dbReference>
<name>A0A947DFJ6_9CYAN</name>
<organism evidence="16 17">
    <name type="scientific">Leptothoe spongobia TAU-MAC 1115</name>
    <dbReference type="NCBI Taxonomy" id="1967444"/>
    <lineage>
        <taxon>Bacteria</taxon>
        <taxon>Bacillati</taxon>
        <taxon>Cyanobacteriota</taxon>
        <taxon>Cyanophyceae</taxon>
        <taxon>Nodosilineales</taxon>
        <taxon>Cymatolegaceae</taxon>
        <taxon>Leptothoe</taxon>
        <taxon>Leptothoe spongobia</taxon>
    </lineage>
</organism>
<dbReference type="GO" id="GO:0008840">
    <property type="term" value="F:4-hydroxy-tetrahydrodipicolinate synthase activity"/>
    <property type="evidence" value="ECO:0007669"/>
    <property type="project" value="UniProtKB-UniRule"/>
</dbReference>
<dbReference type="InterPro" id="IPR002220">
    <property type="entry name" value="DapA-like"/>
</dbReference>
<evidence type="ECO:0000256" key="13">
    <source>
        <dbReference type="PIRNR" id="PIRNR001365"/>
    </source>
</evidence>
<dbReference type="PIRSF" id="PIRSF001365">
    <property type="entry name" value="DHDPS"/>
    <property type="match status" value="1"/>
</dbReference>
<evidence type="ECO:0000256" key="5">
    <source>
        <dbReference type="ARBA" id="ARBA00022490"/>
    </source>
</evidence>
<feature type="active site" description="Proton donor/acceptor" evidence="12 14">
    <location>
        <position position="136"/>
    </location>
</feature>
<proteinExistence type="inferred from homology"/>
<dbReference type="PANTHER" id="PTHR12128">
    <property type="entry name" value="DIHYDRODIPICOLINATE SYNTHASE"/>
    <property type="match status" value="1"/>
</dbReference>
<feature type="binding site" evidence="12 15">
    <location>
        <position position="206"/>
    </location>
    <ligand>
        <name>pyruvate</name>
        <dbReference type="ChEBI" id="CHEBI:15361"/>
    </ligand>
</feature>
<dbReference type="PANTHER" id="PTHR12128:SF66">
    <property type="entry name" value="4-HYDROXY-2-OXOGLUTARATE ALDOLASE, MITOCHONDRIAL"/>
    <property type="match status" value="1"/>
</dbReference>
<evidence type="ECO:0000256" key="8">
    <source>
        <dbReference type="ARBA" id="ARBA00023154"/>
    </source>
</evidence>
<protein>
    <recommendedName>
        <fullName evidence="4 12">4-hydroxy-tetrahydrodipicolinate synthase</fullName>
        <shortName evidence="12">HTPA synthase</shortName>
        <ecNumber evidence="4 12">4.3.3.7</ecNumber>
    </recommendedName>
</protein>
<comment type="function">
    <text evidence="1 12">Catalyzes the condensation of (S)-aspartate-beta-semialdehyde [(S)-ASA] and pyruvate to 4-hydroxy-tetrahydrodipicolinate (HTPA).</text>
</comment>
<dbReference type="PROSITE" id="PS00666">
    <property type="entry name" value="DHDPS_2"/>
    <property type="match status" value="1"/>
</dbReference>
<keyword evidence="8 12" id="KW-0457">Lysine biosynthesis</keyword>
<comment type="catalytic activity">
    <reaction evidence="11 12">
        <text>L-aspartate 4-semialdehyde + pyruvate = (2S,4S)-4-hydroxy-2,3,4,5-tetrahydrodipicolinate + H2O + H(+)</text>
        <dbReference type="Rhea" id="RHEA:34171"/>
        <dbReference type="ChEBI" id="CHEBI:15361"/>
        <dbReference type="ChEBI" id="CHEBI:15377"/>
        <dbReference type="ChEBI" id="CHEBI:15378"/>
        <dbReference type="ChEBI" id="CHEBI:67139"/>
        <dbReference type="ChEBI" id="CHEBI:537519"/>
        <dbReference type="EC" id="4.3.3.7"/>
    </reaction>
</comment>
<evidence type="ECO:0000256" key="6">
    <source>
        <dbReference type="ARBA" id="ARBA00022605"/>
    </source>
</evidence>
<dbReference type="InterPro" id="IPR020625">
    <property type="entry name" value="Schiff_base-form_aldolases_AS"/>
</dbReference>
<comment type="subcellular location">
    <subcellularLocation>
        <location evidence="12">Cytoplasm</location>
    </subcellularLocation>
</comment>
<evidence type="ECO:0000256" key="12">
    <source>
        <dbReference type="HAMAP-Rule" id="MF_00418"/>
    </source>
</evidence>
<keyword evidence="7 12" id="KW-0220">Diaminopimelate biosynthesis</keyword>
<dbReference type="Gene3D" id="3.20.20.70">
    <property type="entry name" value="Aldolase class I"/>
    <property type="match status" value="1"/>
</dbReference>
<comment type="pathway">
    <text evidence="2 12">Amino-acid biosynthesis; L-lysine biosynthesis via DAP pathway; (S)-tetrahydrodipicolinate from L-aspartate: step 3/4.</text>
</comment>
<sequence length="300" mass="31934">MTYFGRVLTAMITPFDQTGAVDYESARHLASHLVSHGTDTIVVCGTTGESPTLSWSEEYELFKVVKAAVSDRGKVIAGTGSNSTQEAIAATQKAAELGLDGTLQVVPYYNKPPQAGLLQHFSAIAKAVPDLCIMLYNVPGRTGRNLEAPTVAKLAEIPNIIAIKEASGDLDQVSEICRLTPTDFAIYSGDDSLTLPMLSVGAVGVVSVASHLVGDALQQMIRSYEKGQVRAARDMHLQLLPLCKALFATTNPILIKAAMQLQGWSVGSCRLPLSEAPVGIVDELKTLMSELELLLPAAIV</sequence>
<keyword evidence="5 12" id="KW-0963">Cytoplasm</keyword>
<comment type="caution">
    <text evidence="12">Was originally thought to be a dihydrodipicolinate synthase (DHDPS), catalyzing the condensation of (S)-aspartate-beta-semialdehyde [(S)-ASA] and pyruvate to dihydrodipicolinate (DHDP). However, it was shown in E.coli that the product of the enzymatic reaction is not dihydrodipicolinate but in fact (4S)-4-hydroxy-2,3,4,5-tetrahydro-(2S)-dipicolinic acid (HTPA), and that the consecutive dehydration reaction leading to DHDP is not spontaneous but catalyzed by DapB.</text>
</comment>
<comment type="caution">
    <text evidence="16">The sequence shown here is derived from an EMBL/GenBank/DDBJ whole genome shotgun (WGS) entry which is preliminary data.</text>
</comment>
<evidence type="ECO:0000256" key="4">
    <source>
        <dbReference type="ARBA" id="ARBA00012086"/>
    </source>
</evidence>
<reference evidence="16" key="1">
    <citation type="submission" date="2020-11" db="EMBL/GenBank/DDBJ databases">
        <authorList>
            <person name="Konstantinou D."/>
            <person name="Gkelis S."/>
            <person name="Popin R."/>
            <person name="Fewer D."/>
            <person name="Sivonen K."/>
        </authorList>
    </citation>
    <scope>NUCLEOTIDE SEQUENCE</scope>
    <source>
        <strain evidence="16">TAU-MAC 1115</strain>
    </source>
</reference>
<dbReference type="Proteomes" id="UP000717364">
    <property type="component" value="Unassembled WGS sequence"/>
</dbReference>
<evidence type="ECO:0000256" key="9">
    <source>
        <dbReference type="ARBA" id="ARBA00023239"/>
    </source>
</evidence>
<evidence type="ECO:0000256" key="7">
    <source>
        <dbReference type="ARBA" id="ARBA00022915"/>
    </source>
</evidence>
<feature type="site" description="Part of a proton relay during catalysis" evidence="12">
    <location>
        <position position="46"/>
    </location>
</feature>
<evidence type="ECO:0000256" key="3">
    <source>
        <dbReference type="ARBA" id="ARBA00007592"/>
    </source>
</evidence>
<comment type="subunit">
    <text evidence="12">Homotetramer; dimer of dimers.</text>
</comment>
<dbReference type="NCBIfam" id="TIGR00674">
    <property type="entry name" value="dapA"/>
    <property type="match status" value="1"/>
</dbReference>
<dbReference type="GO" id="GO:0005829">
    <property type="term" value="C:cytosol"/>
    <property type="evidence" value="ECO:0007669"/>
    <property type="project" value="TreeGrafter"/>
</dbReference>
<evidence type="ECO:0000313" key="17">
    <source>
        <dbReference type="Proteomes" id="UP000717364"/>
    </source>
</evidence>
<keyword evidence="9 12" id="KW-0456">Lyase</keyword>
<dbReference type="InterPro" id="IPR005263">
    <property type="entry name" value="DapA"/>
</dbReference>
<keyword evidence="10 12" id="KW-0704">Schiff base</keyword>